<dbReference type="GO" id="GO:0019239">
    <property type="term" value="F:deaminase activity"/>
    <property type="evidence" value="ECO:0007669"/>
    <property type="project" value="TreeGrafter"/>
</dbReference>
<reference evidence="1 2" key="1">
    <citation type="submission" date="2023-01" db="EMBL/GenBank/DDBJ databases">
        <authorList>
            <person name="Whitehead M."/>
        </authorList>
    </citation>
    <scope>NUCLEOTIDE SEQUENCE [LARGE SCALE GENOMIC DNA]</scope>
</reference>
<proteinExistence type="predicted"/>
<dbReference type="SUPFAM" id="SSF55298">
    <property type="entry name" value="YjgF-like"/>
    <property type="match status" value="1"/>
</dbReference>
<organism evidence="1 2">
    <name type="scientific">Macrosiphum euphorbiae</name>
    <name type="common">potato aphid</name>
    <dbReference type="NCBI Taxonomy" id="13131"/>
    <lineage>
        <taxon>Eukaryota</taxon>
        <taxon>Metazoa</taxon>
        <taxon>Ecdysozoa</taxon>
        <taxon>Arthropoda</taxon>
        <taxon>Hexapoda</taxon>
        <taxon>Insecta</taxon>
        <taxon>Pterygota</taxon>
        <taxon>Neoptera</taxon>
        <taxon>Paraneoptera</taxon>
        <taxon>Hemiptera</taxon>
        <taxon>Sternorrhyncha</taxon>
        <taxon>Aphidomorpha</taxon>
        <taxon>Aphidoidea</taxon>
        <taxon>Aphididae</taxon>
        <taxon>Macrosiphini</taxon>
        <taxon>Macrosiphum</taxon>
    </lineage>
</organism>
<keyword evidence="2" id="KW-1185">Reference proteome</keyword>
<dbReference type="Gene3D" id="3.30.1330.40">
    <property type="entry name" value="RutC-like"/>
    <property type="match status" value="1"/>
</dbReference>
<dbReference type="EMBL" id="CARXXK010000003">
    <property type="protein sequence ID" value="CAI6363392.1"/>
    <property type="molecule type" value="Genomic_DNA"/>
</dbReference>
<evidence type="ECO:0000313" key="2">
    <source>
        <dbReference type="Proteomes" id="UP001160148"/>
    </source>
</evidence>
<accession>A0AAV0X6F6</accession>
<dbReference type="Proteomes" id="UP001160148">
    <property type="component" value="Unassembled WGS sequence"/>
</dbReference>
<dbReference type="PANTHER" id="PTHR11803">
    <property type="entry name" value="2-IMINOBUTANOATE/2-IMINOPROPANOATE DEAMINASE RIDA"/>
    <property type="match status" value="1"/>
</dbReference>
<dbReference type="PANTHER" id="PTHR11803:SF39">
    <property type="entry name" value="2-IMINOBUTANOATE_2-IMINOPROPANOATE DEAMINASE"/>
    <property type="match status" value="1"/>
</dbReference>
<dbReference type="Pfam" id="PF01042">
    <property type="entry name" value="Ribonuc_L-PSP"/>
    <property type="match status" value="1"/>
</dbReference>
<sequence length="103" mass="11077">MSGIRKIINSPLVPKLPGAYNQAVQAGNVLYVSGSLGLDEKTLKPVEGGAAAEARQSLKNIHAILKHAGTSFDKSKSENTIINVLLTYNKCFNNITKNLTCYT</sequence>
<name>A0AAV0X6F6_9HEMI</name>
<evidence type="ECO:0000313" key="1">
    <source>
        <dbReference type="EMBL" id="CAI6363392.1"/>
    </source>
</evidence>
<comment type="caution">
    <text evidence="1">The sequence shown here is derived from an EMBL/GenBank/DDBJ whole genome shotgun (WGS) entry which is preliminary data.</text>
</comment>
<dbReference type="AlphaFoldDB" id="A0AAV0X6F6"/>
<protein>
    <submittedName>
        <fullName evidence="1">Uncharacterized protein</fullName>
    </submittedName>
</protein>
<gene>
    <name evidence="1" type="ORF">MEUPH1_LOCUS18348</name>
</gene>
<dbReference type="InterPro" id="IPR006175">
    <property type="entry name" value="YjgF/YER057c/UK114"/>
</dbReference>
<dbReference type="CDD" id="cd00448">
    <property type="entry name" value="YjgF_YER057c_UK114_family"/>
    <property type="match status" value="1"/>
</dbReference>
<dbReference type="GO" id="GO:0005739">
    <property type="term" value="C:mitochondrion"/>
    <property type="evidence" value="ECO:0007669"/>
    <property type="project" value="TreeGrafter"/>
</dbReference>
<dbReference type="InterPro" id="IPR035959">
    <property type="entry name" value="RutC-like_sf"/>
</dbReference>
<dbReference type="GO" id="GO:0005829">
    <property type="term" value="C:cytosol"/>
    <property type="evidence" value="ECO:0007669"/>
    <property type="project" value="TreeGrafter"/>
</dbReference>